<organism evidence="1 2">
    <name type="scientific">Paraglomus occultum</name>
    <dbReference type="NCBI Taxonomy" id="144539"/>
    <lineage>
        <taxon>Eukaryota</taxon>
        <taxon>Fungi</taxon>
        <taxon>Fungi incertae sedis</taxon>
        <taxon>Mucoromycota</taxon>
        <taxon>Glomeromycotina</taxon>
        <taxon>Glomeromycetes</taxon>
        <taxon>Paraglomerales</taxon>
        <taxon>Paraglomeraceae</taxon>
        <taxon>Paraglomus</taxon>
    </lineage>
</organism>
<comment type="caution">
    <text evidence="1">The sequence shown here is derived from an EMBL/GenBank/DDBJ whole genome shotgun (WGS) entry which is preliminary data.</text>
</comment>
<accession>A0A9N9DCS3</accession>
<keyword evidence="2" id="KW-1185">Reference proteome</keyword>
<evidence type="ECO:0000313" key="1">
    <source>
        <dbReference type="EMBL" id="CAG8630898.1"/>
    </source>
</evidence>
<evidence type="ECO:0000313" key="2">
    <source>
        <dbReference type="Proteomes" id="UP000789572"/>
    </source>
</evidence>
<dbReference type="EMBL" id="CAJVPJ010002870">
    <property type="protein sequence ID" value="CAG8630898.1"/>
    <property type="molecule type" value="Genomic_DNA"/>
</dbReference>
<protein>
    <submittedName>
        <fullName evidence="1">6229_t:CDS:1</fullName>
    </submittedName>
</protein>
<gene>
    <name evidence="1" type="ORF">POCULU_LOCUS8888</name>
</gene>
<sequence length="48" mass="5144">ACKPATAVDLIVSTGAAVTRPLAGKTTRNAIRLLNVFAVRRRKAILRL</sequence>
<dbReference type="AlphaFoldDB" id="A0A9N9DCS3"/>
<feature type="non-terminal residue" evidence="1">
    <location>
        <position position="1"/>
    </location>
</feature>
<name>A0A9N9DCS3_9GLOM</name>
<proteinExistence type="predicted"/>
<dbReference type="Proteomes" id="UP000789572">
    <property type="component" value="Unassembled WGS sequence"/>
</dbReference>
<reference evidence="1" key="1">
    <citation type="submission" date="2021-06" db="EMBL/GenBank/DDBJ databases">
        <authorList>
            <person name="Kallberg Y."/>
            <person name="Tangrot J."/>
            <person name="Rosling A."/>
        </authorList>
    </citation>
    <scope>NUCLEOTIDE SEQUENCE</scope>
    <source>
        <strain evidence="1">IA702</strain>
    </source>
</reference>